<dbReference type="RefSeq" id="XP_017990861.1">
    <property type="nucleotide sequence ID" value="XM_018136171.1"/>
</dbReference>
<dbReference type="GeneID" id="28728046"/>
<dbReference type="InterPro" id="IPR050091">
    <property type="entry name" value="PKS_NRPS_Biosynth_Enz"/>
</dbReference>
<reference evidence="7 8" key="1">
    <citation type="submission" date="2015-07" db="EMBL/GenBank/DDBJ databases">
        <title>Draft Genome Sequence of Malassezia furfur CBS1878 and Malassezia pachydermatis CBS1879.</title>
        <authorList>
            <person name="Triana S."/>
            <person name="Ohm R."/>
            <person name="Gonzalez A."/>
            <person name="DeCock H."/>
            <person name="Restrepo S."/>
            <person name="Celis A."/>
        </authorList>
    </citation>
    <scope>NUCLEOTIDE SEQUENCE [LARGE SCALE GENOMIC DNA]</scope>
    <source>
        <strain evidence="7 8">CBS 1879</strain>
    </source>
</reference>
<dbReference type="InterPro" id="IPR020841">
    <property type="entry name" value="PKS_Beta-ketoAc_synthase_dom"/>
</dbReference>
<dbReference type="InterPro" id="IPR032821">
    <property type="entry name" value="PKS_assoc"/>
</dbReference>
<keyword evidence="3" id="KW-0808">Transferase</keyword>
<evidence type="ECO:0000313" key="7">
    <source>
        <dbReference type="EMBL" id="KOS13229.1"/>
    </source>
</evidence>
<evidence type="ECO:0000256" key="1">
    <source>
        <dbReference type="ARBA" id="ARBA00022450"/>
    </source>
</evidence>
<feature type="region of interest" description="C-terminal hotdog fold" evidence="4">
    <location>
        <begin position="1065"/>
        <end position="1223"/>
    </location>
</feature>
<dbReference type="InterPro" id="IPR042104">
    <property type="entry name" value="PKS_dehydratase_sf"/>
</dbReference>
<feature type="non-terminal residue" evidence="7">
    <location>
        <position position="1408"/>
    </location>
</feature>
<dbReference type="InterPro" id="IPR020807">
    <property type="entry name" value="PKS_DH"/>
</dbReference>
<accession>A0A0N0RS13</accession>
<keyword evidence="1" id="KW-0596">Phosphopantetheine</keyword>
<dbReference type="Gene3D" id="3.40.366.10">
    <property type="entry name" value="Malonyl-Coenzyme A Acyl Carrier Protein, domain 2"/>
    <property type="match status" value="1"/>
</dbReference>
<dbReference type="PROSITE" id="PS52019">
    <property type="entry name" value="PKS_MFAS_DH"/>
    <property type="match status" value="1"/>
</dbReference>
<evidence type="ECO:0000256" key="3">
    <source>
        <dbReference type="ARBA" id="ARBA00022679"/>
    </source>
</evidence>
<dbReference type="PROSITE" id="PS00606">
    <property type="entry name" value="KS3_1"/>
    <property type="match status" value="1"/>
</dbReference>
<dbReference type="SUPFAM" id="SSF53901">
    <property type="entry name" value="Thiolase-like"/>
    <property type="match status" value="1"/>
</dbReference>
<proteinExistence type="predicted"/>
<feature type="region of interest" description="N-terminal hotdog fold" evidence="4">
    <location>
        <begin position="923"/>
        <end position="1047"/>
    </location>
</feature>
<evidence type="ECO:0000259" key="5">
    <source>
        <dbReference type="PROSITE" id="PS52004"/>
    </source>
</evidence>
<dbReference type="GO" id="GO:0044550">
    <property type="term" value="P:secondary metabolite biosynthetic process"/>
    <property type="evidence" value="ECO:0007669"/>
    <property type="project" value="UniProtKB-ARBA"/>
</dbReference>
<dbReference type="InterPro" id="IPR014043">
    <property type="entry name" value="Acyl_transferase_dom"/>
</dbReference>
<dbReference type="Gene3D" id="3.40.47.10">
    <property type="match status" value="1"/>
</dbReference>
<dbReference type="Pfam" id="PF02801">
    <property type="entry name" value="Ketoacyl-synt_C"/>
    <property type="match status" value="1"/>
</dbReference>
<dbReference type="InterPro" id="IPR014031">
    <property type="entry name" value="Ketoacyl_synth_C"/>
</dbReference>
<dbReference type="Pfam" id="PF16197">
    <property type="entry name" value="KAsynt_C_assoc"/>
    <property type="match status" value="1"/>
</dbReference>
<dbReference type="SMART" id="SM00827">
    <property type="entry name" value="PKS_AT"/>
    <property type="match status" value="1"/>
</dbReference>
<dbReference type="GO" id="GO:0006633">
    <property type="term" value="P:fatty acid biosynthetic process"/>
    <property type="evidence" value="ECO:0007669"/>
    <property type="project" value="InterPro"/>
</dbReference>
<protein>
    <submittedName>
        <fullName evidence="7">Polyketide synthase</fullName>
    </submittedName>
</protein>
<dbReference type="SMART" id="SM00826">
    <property type="entry name" value="PKS_DH"/>
    <property type="match status" value="1"/>
</dbReference>
<dbReference type="Gene3D" id="3.10.129.110">
    <property type="entry name" value="Polyketide synthase dehydratase"/>
    <property type="match status" value="1"/>
</dbReference>
<feature type="domain" description="Ketosynthase family 3 (KS3)" evidence="5">
    <location>
        <begin position="11"/>
        <end position="433"/>
    </location>
</feature>
<keyword evidence="2" id="KW-0597">Phosphoprotein</keyword>
<comment type="caution">
    <text evidence="7">The sequence shown here is derived from an EMBL/GenBank/DDBJ whole genome shotgun (WGS) entry which is preliminary data.</text>
</comment>
<dbReference type="VEuPathDB" id="FungiDB:Malapachy_1669"/>
<dbReference type="InterPro" id="IPR001227">
    <property type="entry name" value="Ac_transferase_dom_sf"/>
</dbReference>
<organism evidence="7 8">
    <name type="scientific">Malassezia pachydermatis</name>
    <dbReference type="NCBI Taxonomy" id="77020"/>
    <lineage>
        <taxon>Eukaryota</taxon>
        <taxon>Fungi</taxon>
        <taxon>Dikarya</taxon>
        <taxon>Basidiomycota</taxon>
        <taxon>Ustilaginomycotina</taxon>
        <taxon>Malasseziomycetes</taxon>
        <taxon>Malasseziales</taxon>
        <taxon>Malasseziaceae</taxon>
        <taxon>Malassezia</taxon>
    </lineage>
</organism>
<dbReference type="GO" id="GO:0004312">
    <property type="term" value="F:fatty acid synthase activity"/>
    <property type="evidence" value="ECO:0007669"/>
    <property type="project" value="TreeGrafter"/>
</dbReference>
<dbReference type="InterPro" id="IPR018201">
    <property type="entry name" value="Ketoacyl_synth_AS"/>
</dbReference>
<dbReference type="GO" id="GO:0004315">
    <property type="term" value="F:3-oxoacyl-[acyl-carrier-protein] synthase activity"/>
    <property type="evidence" value="ECO:0007669"/>
    <property type="project" value="InterPro"/>
</dbReference>
<dbReference type="SMART" id="SM00825">
    <property type="entry name" value="PKS_KS"/>
    <property type="match status" value="1"/>
</dbReference>
<dbReference type="InterPro" id="IPR049900">
    <property type="entry name" value="PKS_mFAS_DH"/>
</dbReference>
<dbReference type="CDD" id="cd00833">
    <property type="entry name" value="PKS"/>
    <property type="match status" value="1"/>
</dbReference>
<dbReference type="InterPro" id="IPR016039">
    <property type="entry name" value="Thiolase-like"/>
</dbReference>
<gene>
    <name evidence="7" type="ORF">Malapachy_1669</name>
</gene>
<dbReference type="InterPro" id="IPR049551">
    <property type="entry name" value="PKS_DH_C"/>
</dbReference>
<dbReference type="Proteomes" id="UP000037751">
    <property type="component" value="Unassembled WGS sequence"/>
</dbReference>
<dbReference type="PANTHER" id="PTHR43775:SF37">
    <property type="entry name" value="SI:DKEY-61P9.11"/>
    <property type="match status" value="1"/>
</dbReference>
<dbReference type="SUPFAM" id="SSF55048">
    <property type="entry name" value="Probable ACP-binding domain of malonyl-CoA ACP transacylase"/>
    <property type="match status" value="1"/>
</dbReference>
<dbReference type="PROSITE" id="PS52004">
    <property type="entry name" value="KS3_2"/>
    <property type="match status" value="1"/>
</dbReference>
<evidence type="ECO:0000256" key="2">
    <source>
        <dbReference type="ARBA" id="ARBA00022553"/>
    </source>
</evidence>
<dbReference type="Pfam" id="PF21089">
    <property type="entry name" value="PKS_DH_N"/>
    <property type="match status" value="1"/>
</dbReference>
<feature type="active site" description="Proton donor; for dehydratase activity" evidence="4">
    <location>
        <position position="1131"/>
    </location>
</feature>
<keyword evidence="8" id="KW-1185">Reference proteome</keyword>
<dbReference type="SUPFAM" id="SSF52151">
    <property type="entry name" value="FabD/lysophospholipase-like"/>
    <property type="match status" value="1"/>
</dbReference>
<dbReference type="InterPro" id="IPR016036">
    <property type="entry name" value="Malonyl_transacylase_ACP-bd"/>
</dbReference>
<dbReference type="STRING" id="77020.A0A0N0RS13"/>
<dbReference type="EMBL" id="LGAV01000007">
    <property type="protein sequence ID" value="KOS13229.1"/>
    <property type="molecule type" value="Genomic_DNA"/>
</dbReference>
<dbReference type="Pfam" id="PF00109">
    <property type="entry name" value="ketoacyl-synt"/>
    <property type="match status" value="1"/>
</dbReference>
<sequence length="1408" mass="154318">MSTNFHSDERPESLAVVGIGLRLPGARDKKEYFELLKESRCAIGRVPRDRWNPDAMTQLGGVPGMVVTDQGGFVDPHTEIDSLEFGISPAESKKIDPHQIMLVEIVHQALEDSGIHYRGTNTGVFVTGSPDVHNLGNDMWDMGPYSATGAAFSMQANRLSYLFDLRGPSVYLDTACSSSITCLHLARAAILRGDCDMAVVAAVNLILAPHASLSFSTLGTLSATGLCHTFDASADGYSRGEGCTVIILQRTEDAVRCGSHIYSEITGTSINANGKGKSITMPDGPQQKAATYAAYKEARRDPTETVYVECHGTGTPVGDPIEANAVGEVFTPGRAEGDYLKIGSAKTNVGHLEPAAGLVGLIKNCYTLDMGLLLPHLHFKNPSPNIRWDEFKIKVQTETEPLPKNKLSKDGKYIVSLSSFGFGGANSHTVMERVPNKSLELKDQSLSPNDPMLVAIGALSNRAVTSLSNTISEVWTETKDPLTASLLARTMTERARGNPNLAYAVASLNEPLSFSETVVASTPDLNPIKAFVFCGQGPQHEDMGRHLYVRFKAFRESVNESFAIVKKFHDKNFEEEYGLFNPDAEGHVAKTESGGWTVECIVIAITIFQIALFDLWVDLGVKPDVVMGHSVGEIAAMYASGALSHEKAIRTAIARSNALTLLDKVDGQMAALGMGREEAEKLIQRIMKEQNVTEGLWVSASNSTNAVSVSGKTSLLEAVVNDCEAQGIFARHLRVGGPYHSPMVSPCGEPFLKEVYPIVDAEKNVPTTRFISTVDGRMHDVGHALDAQYCWKNVSQPVLFRESMEALHAYRKEQDRGLLVVEIAPHSVLGSYMEEITRSVGGERTTIVSCARRPNFKKGETKDTPGEITQFLGAVGGALQSGVRDVIVYKLYSDEFIDRPMGVNSTLEKLPEYPFLPLKKVTHEVSFPEHLRIRDPAPPLCSETFRINAQTHSWTKGHKIRGTIVFPGAGYAEAALEAGARTITNMKIHRAMVVEEEGTPKYAQFKMTGINGGWEFRSSGKNAVNDAGLIFDQLHASGQMTTESTPLGPSNIEEVFGKNWIEHFDIVMDGETFYSRLRPNGSMHTGAFGMINEVRGSTTREDDYIAFVDVLPDLWTSREAYGMIFHPGLLDSAFLCTWIPALPFDGTKLGVDAFLPNQLDILTVRATPEEIRNAKQLVLYVQTLISNDQNIKHNILMFDRATGKTLAFLKGLECQRIKDTAKEREGYTESWEPRALDATVKPTEAFTIQPELTTKFLGNMEGEDESGVVAEALKSGSVVGTQLQDDLFSVPGFTTETVESLNTMVQRVLMSSHEKLPRRVFRVLEMYPRHRKTNLQPLVQWAERRGLYVDLVRLNIASAERGSDAFLTGPYDIPQAILDSNRTIPASFDVVVACDVLRCASDVSAALK</sequence>
<dbReference type="InterPro" id="IPR016035">
    <property type="entry name" value="Acyl_Trfase/lysoPLipase"/>
</dbReference>
<dbReference type="Pfam" id="PF00698">
    <property type="entry name" value="Acyl_transf_1"/>
    <property type="match status" value="1"/>
</dbReference>
<evidence type="ECO:0000256" key="4">
    <source>
        <dbReference type="PROSITE-ProRule" id="PRU01363"/>
    </source>
</evidence>
<feature type="domain" description="PKS/mFAS DH" evidence="6">
    <location>
        <begin position="923"/>
        <end position="1223"/>
    </location>
</feature>
<evidence type="ECO:0000313" key="8">
    <source>
        <dbReference type="Proteomes" id="UP000037751"/>
    </source>
</evidence>
<dbReference type="InterPro" id="IPR014030">
    <property type="entry name" value="Ketoacyl_synth_N"/>
</dbReference>
<name>A0A0N0RS13_9BASI</name>
<feature type="active site" description="Proton acceptor; for dehydratase activity" evidence="4">
    <location>
        <position position="958"/>
    </location>
</feature>
<evidence type="ECO:0000259" key="6">
    <source>
        <dbReference type="PROSITE" id="PS52019"/>
    </source>
</evidence>
<dbReference type="PANTHER" id="PTHR43775">
    <property type="entry name" value="FATTY ACID SYNTHASE"/>
    <property type="match status" value="1"/>
</dbReference>
<dbReference type="OrthoDB" id="416786at2759"/>
<dbReference type="Pfam" id="PF14765">
    <property type="entry name" value="PS-DH"/>
    <property type="match status" value="1"/>
</dbReference>
<dbReference type="InterPro" id="IPR049552">
    <property type="entry name" value="PKS_DH_N"/>
</dbReference>